<dbReference type="AlphaFoldDB" id="A0A7E5A0P0"/>
<reference evidence="3" key="2">
    <citation type="submission" date="2020-10" db="UniProtKB">
        <authorList>
            <consortium name="WormBaseParasite"/>
        </authorList>
    </citation>
    <scope>IDENTIFICATION</scope>
</reference>
<reference evidence="2" key="1">
    <citation type="journal article" date="2013" name="Genetics">
        <title>The draft genome and transcriptome of Panagrellus redivivus are shaped by the harsh demands of a free-living lifestyle.</title>
        <authorList>
            <person name="Srinivasan J."/>
            <person name="Dillman A.R."/>
            <person name="Macchietto M.G."/>
            <person name="Heikkinen L."/>
            <person name="Lakso M."/>
            <person name="Fracchia K.M."/>
            <person name="Antoshechkin I."/>
            <person name="Mortazavi A."/>
            <person name="Wong G."/>
            <person name="Sternberg P.W."/>
        </authorList>
    </citation>
    <scope>NUCLEOTIDE SEQUENCE [LARGE SCALE GENOMIC DNA]</scope>
    <source>
        <strain evidence="2">MT8872</strain>
    </source>
</reference>
<dbReference type="WBParaSite" id="Pan_g666.t1">
    <property type="protein sequence ID" value="Pan_g666.t1"/>
    <property type="gene ID" value="Pan_g666"/>
</dbReference>
<evidence type="ECO:0000256" key="1">
    <source>
        <dbReference type="SAM" id="MobiDB-lite"/>
    </source>
</evidence>
<organism evidence="2 3">
    <name type="scientific">Panagrellus redivivus</name>
    <name type="common">Microworm</name>
    <dbReference type="NCBI Taxonomy" id="6233"/>
    <lineage>
        <taxon>Eukaryota</taxon>
        <taxon>Metazoa</taxon>
        <taxon>Ecdysozoa</taxon>
        <taxon>Nematoda</taxon>
        <taxon>Chromadorea</taxon>
        <taxon>Rhabditida</taxon>
        <taxon>Tylenchina</taxon>
        <taxon>Panagrolaimomorpha</taxon>
        <taxon>Panagrolaimoidea</taxon>
        <taxon>Panagrolaimidae</taxon>
        <taxon>Panagrellus</taxon>
    </lineage>
</organism>
<proteinExistence type="predicted"/>
<name>A0A7E5A0P0_PANRE</name>
<dbReference type="Proteomes" id="UP000492821">
    <property type="component" value="Unassembled WGS sequence"/>
</dbReference>
<evidence type="ECO:0000313" key="2">
    <source>
        <dbReference type="Proteomes" id="UP000492821"/>
    </source>
</evidence>
<keyword evidence="2" id="KW-1185">Reference proteome</keyword>
<feature type="compositionally biased region" description="Basic residues" evidence="1">
    <location>
        <begin position="35"/>
        <end position="48"/>
    </location>
</feature>
<sequence>MSSADDTITNLRRSDRQRKLSKRVIPPYEAERYKAPKKRPGPKSKPGPKPKTSSSTPKLVPLEGPVDDDDMPESELTGFLREFRKPAAPAPKPPKLKPTYATTSQNSENQDDDIQVIGVRLSTTPKMAAVPRLVEPRVHAGGVLVAGTRMVRFRNCSTDKPEIHIQSADFPDYDHVYIAENKRWASSVRFYCAKEFDRMLFAEMKTYADGSFQIYEYGKHRNSCCIRSKYFVEDTVRFLDNMLFVKVPETQTCTINEDQSHLTVHHPRGDFAFVFSRNLENNEAAYNAECGCQAQAILTEAAVWVNYYHNFDCPFRPLTRAPAYRQNSTNNNASLHQPGPALVDLSLPSDLNNSRWLASFSRYHELPVDGHVAHVYWNRVDISQKVEFWKPSCELWPLDTPSLIAHLLIGSPANARQLERFFKSRFLEHFDILNLFENVDYRKQHQLSPFVQSVIKFDGYCSALLEFVARYFEFRLFVIKNGADFRRYGNWHGAATPVATINCIKNGRYEIVVGMKGIYK</sequence>
<accession>A0A7E5A0P0</accession>
<evidence type="ECO:0000313" key="3">
    <source>
        <dbReference type="WBParaSite" id="Pan_g666.t1"/>
    </source>
</evidence>
<feature type="region of interest" description="Disordered" evidence="1">
    <location>
        <begin position="1"/>
        <end position="111"/>
    </location>
</feature>
<protein>
    <submittedName>
        <fullName evidence="3">DNA helicase</fullName>
    </submittedName>
</protein>
<feature type="compositionally biased region" description="Polar residues" evidence="1">
    <location>
        <begin position="1"/>
        <end position="11"/>
    </location>
</feature>